<keyword evidence="2" id="KW-1185">Reference proteome</keyword>
<dbReference type="Proteomes" id="UP001501725">
    <property type="component" value="Unassembled WGS sequence"/>
</dbReference>
<protein>
    <recommendedName>
        <fullName evidence="3">Carboxypeptidase regulatory-like domain-containing protein</fullName>
    </recommendedName>
</protein>
<accession>A0ABP8GJE8</accession>
<evidence type="ECO:0000313" key="1">
    <source>
        <dbReference type="EMBL" id="GAA4325480.1"/>
    </source>
</evidence>
<proteinExistence type="predicted"/>
<reference evidence="2" key="1">
    <citation type="journal article" date="2019" name="Int. J. Syst. Evol. Microbiol.">
        <title>The Global Catalogue of Microorganisms (GCM) 10K type strain sequencing project: providing services to taxonomists for standard genome sequencing and annotation.</title>
        <authorList>
            <consortium name="The Broad Institute Genomics Platform"/>
            <consortium name="The Broad Institute Genome Sequencing Center for Infectious Disease"/>
            <person name="Wu L."/>
            <person name="Ma J."/>
        </authorList>
    </citation>
    <scope>NUCLEOTIDE SEQUENCE [LARGE SCALE GENOMIC DNA]</scope>
    <source>
        <strain evidence="2">JCM 17919</strain>
    </source>
</reference>
<name>A0ABP8GJE8_9BACT</name>
<sequence length="142" mass="15352">MAFDTTAAGVSVIVTDLETKVPLLSQMLLIRGGDTLVGWSDKIGVLSVMQEQIDGNWDLHVSSEGYRCFIVSDVPVRGGRGQTLRVRMRKLQARVLRKGARGRPGMPPQAGLIARVVRAGSPVIFCLFPAQNPDLQAPSTNP</sequence>
<comment type="caution">
    <text evidence="1">The sequence shown here is derived from an EMBL/GenBank/DDBJ whole genome shotgun (WGS) entry which is preliminary data.</text>
</comment>
<dbReference type="EMBL" id="BAABGY010000006">
    <property type="protein sequence ID" value="GAA4325480.1"/>
    <property type="molecule type" value="Genomic_DNA"/>
</dbReference>
<gene>
    <name evidence="1" type="ORF">GCM10023184_13470</name>
</gene>
<evidence type="ECO:0008006" key="3">
    <source>
        <dbReference type="Google" id="ProtNLM"/>
    </source>
</evidence>
<evidence type="ECO:0000313" key="2">
    <source>
        <dbReference type="Proteomes" id="UP001501725"/>
    </source>
</evidence>
<organism evidence="1 2">
    <name type="scientific">Flaviaesturariibacter amylovorans</name>
    <dbReference type="NCBI Taxonomy" id="1084520"/>
    <lineage>
        <taxon>Bacteria</taxon>
        <taxon>Pseudomonadati</taxon>
        <taxon>Bacteroidota</taxon>
        <taxon>Chitinophagia</taxon>
        <taxon>Chitinophagales</taxon>
        <taxon>Chitinophagaceae</taxon>
        <taxon>Flaviaestuariibacter</taxon>
    </lineage>
</organism>